<organism evidence="1 2">
    <name type="scientific">Halomonas llamarensis</name>
    <dbReference type="NCBI Taxonomy" id="2945104"/>
    <lineage>
        <taxon>Bacteria</taxon>
        <taxon>Pseudomonadati</taxon>
        <taxon>Pseudomonadota</taxon>
        <taxon>Gammaproteobacteria</taxon>
        <taxon>Oceanospirillales</taxon>
        <taxon>Halomonadaceae</taxon>
        <taxon>Halomonas</taxon>
    </lineage>
</organism>
<sequence length="176" mass="20442">MKAAELDRKKRQIRRLLLSEYDISEAKDICRYIIRHGLWNDIHEPEARTLGRWLQSAMVVAYYRPFSGNHNTDDTLDRPSINICKKLSQEHLELHCFLKKNRNEVFAHTAADIRDLEVSVSLLAGRHSVTCSSEVSEAMFTQQTYLSIKSLFETVEELFEKEIQKIASTLPLKESF</sequence>
<evidence type="ECO:0000313" key="1">
    <source>
        <dbReference type="EMBL" id="MCL7931732.1"/>
    </source>
</evidence>
<dbReference type="Proteomes" id="UP001165308">
    <property type="component" value="Unassembled WGS sequence"/>
</dbReference>
<reference evidence="1" key="1">
    <citation type="submission" date="2022-05" db="EMBL/GenBank/DDBJ databases">
        <title>Halomonas geminus sp. nov. and Halomonas llamarensis sp. nov. isolated from high-altitude salars of the Atacama Desert.</title>
        <authorList>
            <person name="Hintersatz C."/>
            <person name="Rojas L.A."/>
            <person name="Wei T.-S."/>
            <person name="Kutschke S."/>
            <person name="Lehmann F."/>
            <person name="Jain R."/>
            <person name="Pollmann K."/>
        </authorList>
    </citation>
    <scope>NUCLEOTIDE SEQUENCE</scope>
    <source>
        <strain evidence="1">ATCHA</strain>
    </source>
</reference>
<protein>
    <submittedName>
        <fullName evidence="1">Uncharacterized protein</fullName>
    </submittedName>
</protein>
<dbReference type="RefSeq" id="WP_250084438.1">
    <property type="nucleotide sequence ID" value="NZ_JAMJPJ010000059.1"/>
</dbReference>
<keyword evidence="2" id="KW-1185">Reference proteome</keyword>
<evidence type="ECO:0000313" key="2">
    <source>
        <dbReference type="Proteomes" id="UP001165308"/>
    </source>
</evidence>
<comment type="caution">
    <text evidence="1">The sequence shown here is derived from an EMBL/GenBank/DDBJ whole genome shotgun (WGS) entry which is preliminary data.</text>
</comment>
<accession>A0ABT0SVH7</accession>
<proteinExistence type="predicted"/>
<gene>
    <name evidence="1" type="ORF">M8006_17410</name>
</gene>
<dbReference type="EMBL" id="JAMJPJ010000059">
    <property type="protein sequence ID" value="MCL7931732.1"/>
    <property type="molecule type" value="Genomic_DNA"/>
</dbReference>
<name>A0ABT0SVH7_9GAMM</name>